<evidence type="ECO:0000313" key="3">
    <source>
        <dbReference type="Proteomes" id="UP000772151"/>
    </source>
</evidence>
<comment type="caution">
    <text evidence="2">The sequence shown here is derived from an EMBL/GenBank/DDBJ whole genome shotgun (WGS) entry which is preliminary data.</text>
</comment>
<feature type="domain" description="GmrSD restriction endonucleases N-terminal" evidence="1">
    <location>
        <begin position="14"/>
        <end position="232"/>
    </location>
</feature>
<sequence length="596" mass="67796">MSEIFDNIPQKLDHLITKVDSGFLGLPDLQRPFVWSDTKVRDLLDSMMRGYPIGYLMLWECPIQESNRTIGANSHGYASPREVIIDGQQRLTSLYAIMKGQKVINAQFKPKEIIISYNPGQNKFEVANSTTKNSAEWIPNISELFTSQSPRRYINDYIAKLENYRKTNGKELSADEEDAISNRIDALVEFKNYTLPVFSIKADADEEDVAEIFVRVNSGGTPLKQNDFILTLLSLYWDEGRKEIEDFSKASLTPPSDSNSTSFNSITVVNPQDVVRVVMAYAFDRARLKYGYKLLRGAQFDKKGAVDIALRQERFDTLKAKLPDVLNVHNWHEFLKAIMNAGYLSRDIILSGNAIFYSYALYLIAKYRFNAGYNENMHLTSLWFFYASLTSEYAGSFESTVENHLNSIKLLTSLDEYKDFILSRVTARLTNDYFDITLLGADGLAVSGRGNNAWNAYVASLNVLNAKILFSKSNLLVSTLFAPGTDGTRKSLEKHHLFPKAYLKSQGVPENKINQMANYAFIDWKDNMDILDDAPSKYYPFICKDRSAADIALMEEENALPHGWENMPYDDFLVERRRLMAAKIKQAYEFLKGNVG</sequence>
<dbReference type="AlphaFoldDB" id="A0A927ZQ03"/>
<dbReference type="RefSeq" id="WP_303670287.1">
    <property type="nucleotide sequence ID" value="NZ_SVCA01000013.1"/>
</dbReference>
<name>A0A927ZQ03_SELRU</name>
<dbReference type="PANTHER" id="PTHR37292">
    <property type="entry name" value="VNG6097C"/>
    <property type="match status" value="1"/>
</dbReference>
<accession>A0A927ZQ03</accession>
<proteinExistence type="predicted"/>
<dbReference type="InterPro" id="IPR004919">
    <property type="entry name" value="GmrSD_N"/>
</dbReference>
<evidence type="ECO:0000313" key="2">
    <source>
        <dbReference type="EMBL" id="MBE6086172.1"/>
    </source>
</evidence>
<dbReference type="Pfam" id="PF03235">
    <property type="entry name" value="GmrSD_N"/>
    <property type="match status" value="1"/>
</dbReference>
<organism evidence="2 3">
    <name type="scientific">Selenomonas ruminantium</name>
    <dbReference type="NCBI Taxonomy" id="971"/>
    <lineage>
        <taxon>Bacteria</taxon>
        <taxon>Bacillati</taxon>
        <taxon>Bacillota</taxon>
        <taxon>Negativicutes</taxon>
        <taxon>Selenomonadales</taxon>
        <taxon>Selenomonadaceae</taxon>
        <taxon>Selenomonas</taxon>
    </lineage>
</organism>
<dbReference type="PANTHER" id="PTHR37292:SF2">
    <property type="entry name" value="DUF262 DOMAIN-CONTAINING PROTEIN"/>
    <property type="match status" value="1"/>
</dbReference>
<protein>
    <submittedName>
        <fullName evidence="2">DUF262 domain-containing protein</fullName>
    </submittedName>
</protein>
<reference evidence="2" key="1">
    <citation type="submission" date="2019-04" db="EMBL/GenBank/DDBJ databases">
        <title>Evolution of Biomass-Degrading Anaerobic Consortia Revealed by Metagenomics.</title>
        <authorList>
            <person name="Peng X."/>
        </authorList>
    </citation>
    <scope>NUCLEOTIDE SEQUENCE</scope>
    <source>
        <strain evidence="2">SIG242</strain>
    </source>
</reference>
<evidence type="ECO:0000259" key="1">
    <source>
        <dbReference type="Pfam" id="PF03235"/>
    </source>
</evidence>
<gene>
    <name evidence="2" type="ORF">E7203_12110</name>
</gene>
<dbReference type="EMBL" id="SVCA01000013">
    <property type="protein sequence ID" value="MBE6086172.1"/>
    <property type="molecule type" value="Genomic_DNA"/>
</dbReference>
<dbReference type="Proteomes" id="UP000772151">
    <property type="component" value="Unassembled WGS sequence"/>
</dbReference>